<evidence type="ECO:0000313" key="3">
    <source>
        <dbReference type="EMBL" id="KAG0724107.1"/>
    </source>
</evidence>
<dbReference type="Proteomes" id="UP000770661">
    <property type="component" value="Unassembled WGS sequence"/>
</dbReference>
<keyword evidence="4" id="KW-1185">Reference proteome</keyword>
<sequence length="125" mass="12676">MLGLGSILGLLAAGGGLVPPPHTPARPLPAPPTSPPCFCFQPRAPGLPPEPLSGVPVVTKPGLTSGRAGKTPASPLLLQRQFLNSTSTPTSRSAPSPCLTYQTLVLRGDCISNTVAPLKSGNCFA</sequence>
<feature type="region of interest" description="Disordered" evidence="1">
    <location>
        <begin position="50"/>
        <end position="72"/>
    </location>
</feature>
<comment type="caution">
    <text evidence="3">The sequence shown here is derived from an EMBL/GenBank/DDBJ whole genome shotgun (WGS) entry which is preliminary data.</text>
</comment>
<reference evidence="3" key="1">
    <citation type="submission" date="2020-07" db="EMBL/GenBank/DDBJ databases">
        <title>The High-quality genome of the commercially important snow crab, Chionoecetes opilio.</title>
        <authorList>
            <person name="Jeong J.-H."/>
            <person name="Ryu S."/>
        </authorList>
    </citation>
    <scope>NUCLEOTIDE SEQUENCE</scope>
    <source>
        <strain evidence="3">MADBK_172401_WGS</strain>
        <tissue evidence="3">Digestive gland</tissue>
    </source>
</reference>
<evidence type="ECO:0000256" key="1">
    <source>
        <dbReference type="SAM" id="MobiDB-lite"/>
    </source>
</evidence>
<accession>A0A8J4YBC4</accession>
<dbReference type="EMBL" id="JACEEZ010007362">
    <property type="protein sequence ID" value="KAG0724107.1"/>
    <property type="molecule type" value="Genomic_DNA"/>
</dbReference>
<dbReference type="AlphaFoldDB" id="A0A8J4YBC4"/>
<feature type="chain" id="PRO_5035236424" evidence="2">
    <location>
        <begin position="17"/>
        <end position="125"/>
    </location>
</feature>
<evidence type="ECO:0000313" key="4">
    <source>
        <dbReference type="Proteomes" id="UP000770661"/>
    </source>
</evidence>
<name>A0A8J4YBC4_CHIOP</name>
<organism evidence="3 4">
    <name type="scientific">Chionoecetes opilio</name>
    <name type="common">Atlantic snow crab</name>
    <name type="synonym">Cancer opilio</name>
    <dbReference type="NCBI Taxonomy" id="41210"/>
    <lineage>
        <taxon>Eukaryota</taxon>
        <taxon>Metazoa</taxon>
        <taxon>Ecdysozoa</taxon>
        <taxon>Arthropoda</taxon>
        <taxon>Crustacea</taxon>
        <taxon>Multicrustacea</taxon>
        <taxon>Malacostraca</taxon>
        <taxon>Eumalacostraca</taxon>
        <taxon>Eucarida</taxon>
        <taxon>Decapoda</taxon>
        <taxon>Pleocyemata</taxon>
        <taxon>Brachyura</taxon>
        <taxon>Eubrachyura</taxon>
        <taxon>Majoidea</taxon>
        <taxon>Majidae</taxon>
        <taxon>Chionoecetes</taxon>
    </lineage>
</organism>
<evidence type="ECO:0000256" key="2">
    <source>
        <dbReference type="SAM" id="SignalP"/>
    </source>
</evidence>
<protein>
    <submittedName>
        <fullName evidence="3">Uncharacterized protein</fullName>
    </submittedName>
</protein>
<keyword evidence="2" id="KW-0732">Signal</keyword>
<gene>
    <name evidence="3" type="ORF">GWK47_041322</name>
</gene>
<feature type="signal peptide" evidence="2">
    <location>
        <begin position="1"/>
        <end position="16"/>
    </location>
</feature>
<proteinExistence type="predicted"/>